<comment type="similarity">
    <text evidence="2 7">Belongs to the SEC16 family.</text>
</comment>
<feature type="region of interest" description="Disordered" evidence="8">
    <location>
        <begin position="1915"/>
        <end position="2013"/>
    </location>
</feature>
<feature type="region of interest" description="Disordered" evidence="8">
    <location>
        <begin position="323"/>
        <end position="343"/>
    </location>
</feature>
<dbReference type="PANTHER" id="PTHR13402:SF6">
    <property type="entry name" value="SECRETORY 16, ISOFORM I"/>
    <property type="match status" value="1"/>
</dbReference>
<evidence type="ECO:0000313" key="11">
    <source>
        <dbReference type="EMBL" id="CAK7907891.1"/>
    </source>
</evidence>
<feature type="region of interest" description="Disordered" evidence="8">
    <location>
        <begin position="1596"/>
        <end position="1668"/>
    </location>
</feature>
<feature type="compositionally biased region" description="Polar residues" evidence="8">
    <location>
        <begin position="1627"/>
        <end position="1637"/>
    </location>
</feature>
<keyword evidence="12" id="KW-1185">Reference proteome</keyword>
<feature type="region of interest" description="Disordered" evidence="8">
    <location>
        <begin position="1404"/>
        <end position="1502"/>
    </location>
</feature>
<feature type="compositionally biased region" description="Acidic residues" evidence="8">
    <location>
        <begin position="124"/>
        <end position="134"/>
    </location>
</feature>
<dbReference type="Proteomes" id="UP001497600">
    <property type="component" value="Chromosome E"/>
</dbReference>
<keyword evidence="7" id="KW-0653">Protein transport</keyword>
<evidence type="ECO:0000256" key="4">
    <source>
        <dbReference type="ARBA" id="ARBA00022824"/>
    </source>
</evidence>
<feature type="domain" description="Sec16 central conserved" evidence="10">
    <location>
        <begin position="926"/>
        <end position="1011"/>
    </location>
</feature>
<evidence type="ECO:0000259" key="9">
    <source>
        <dbReference type="Pfam" id="PF12931"/>
    </source>
</evidence>
<feature type="domain" description="Sec16 Sec23-binding" evidence="9">
    <location>
        <begin position="1083"/>
        <end position="1359"/>
    </location>
</feature>
<comment type="subcellular location">
    <subcellularLocation>
        <location evidence="1">Endoplasmic reticulum membrane</location>
        <topology evidence="1">Peripheral membrane protein</topology>
        <orientation evidence="1">Cytoplasmic side</orientation>
    </subcellularLocation>
</comment>
<feature type="compositionally biased region" description="Polar residues" evidence="8">
    <location>
        <begin position="766"/>
        <end position="788"/>
    </location>
</feature>
<protein>
    <recommendedName>
        <fullName evidence="7">Protein transport protein sec16</fullName>
    </recommendedName>
</protein>
<keyword evidence="3 7" id="KW-0813">Transport</keyword>
<evidence type="ECO:0000256" key="2">
    <source>
        <dbReference type="ARBA" id="ARBA00005927"/>
    </source>
</evidence>
<evidence type="ECO:0000259" key="10">
    <source>
        <dbReference type="Pfam" id="PF12932"/>
    </source>
</evidence>
<accession>A0ABP0EFG3</accession>
<evidence type="ECO:0000256" key="8">
    <source>
        <dbReference type="SAM" id="MobiDB-lite"/>
    </source>
</evidence>
<feature type="compositionally biased region" description="Acidic residues" evidence="8">
    <location>
        <begin position="162"/>
        <end position="176"/>
    </location>
</feature>
<feature type="region of interest" description="Disordered" evidence="8">
    <location>
        <begin position="151"/>
        <end position="176"/>
    </location>
</feature>
<feature type="compositionally biased region" description="Pro residues" evidence="8">
    <location>
        <begin position="1698"/>
        <end position="1710"/>
    </location>
</feature>
<dbReference type="InterPro" id="IPR024340">
    <property type="entry name" value="Sec16_CCD"/>
</dbReference>
<dbReference type="EMBL" id="OZ004257">
    <property type="protein sequence ID" value="CAK7907891.1"/>
    <property type="molecule type" value="Genomic_DNA"/>
</dbReference>
<feature type="compositionally biased region" description="Polar residues" evidence="8">
    <location>
        <begin position="595"/>
        <end position="615"/>
    </location>
</feature>
<feature type="region of interest" description="Disordered" evidence="8">
    <location>
        <begin position="1"/>
        <end position="134"/>
    </location>
</feature>
<feature type="compositionally biased region" description="Basic and acidic residues" evidence="8">
    <location>
        <begin position="151"/>
        <end position="161"/>
    </location>
</feature>
<keyword evidence="4 7" id="KW-0256">Endoplasmic reticulum</keyword>
<feature type="region of interest" description="Disordered" evidence="8">
    <location>
        <begin position="510"/>
        <end position="564"/>
    </location>
</feature>
<feature type="compositionally biased region" description="Acidic residues" evidence="8">
    <location>
        <begin position="1938"/>
        <end position="1948"/>
    </location>
</feature>
<feature type="region of interest" description="Disordered" evidence="8">
    <location>
        <begin position="236"/>
        <end position="274"/>
    </location>
</feature>
<feature type="region of interest" description="Disordered" evidence="8">
    <location>
        <begin position="742"/>
        <end position="808"/>
    </location>
</feature>
<evidence type="ECO:0000256" key="6">
    <source>
        <dbReference type="ARBA" id="ARBA00024687"/>
    </source>
</evidence>
<comment type="function">
    <text evidence="6 7">Involved in the initiation of assembly of the COPII coat required for the formation of transport vesicles from the endoplasmic reticulum (ER) and the selection of cargo molecules. Also involved in autophagy.</text>
</comment>
<feature type="compositionally biased region" description="Pro residues" evidence="8">
    <location>
        <begin position="619"/>
        <end position="628"/>
    </location>
</feature>
<sequence>MSEPNTSTVVGSEISTAEIGKQTKKNKARKARQKAKKKAEKEGLSVASVSTAFGVMDDEDEDEANLLCPPEQSQSERRNSLLLEAEGNFESKSVNDAISSIAQRSASVTEEKILKKEPSSEQDVAQDVEEEDDEVKEEAIDFNLDSFNENKHTDLDVREEITGNEDVDEGYVEEEQVPIVEPSTAVEPAFGGIENQEDPMTLVADMHTSKLQEYIPSSKLEQESATVYEPTEDQLVVESTTNDPPQEELPWLSNDSAQEGEKLPWENSTVDEGKTENTLDWLKSAEDGSAEFPWDNNQQPTDHISNVEIEKNVVDELAERGSTSVPTLIQGGNFDQVDSSPNQESTIQHEVNLESDGGYKFPIAEHEHTKIQEAEVPAFVTEQDSTEVEGIAKEAVPEEPKQAPVDKTAKLSNIFGELEEDDDFFASISKNTPSEPVVSERTASDSSHVKPATTEPVVNKPVIPASVSDVTLDKIEQASNVPNVPSANSSKKALSLAFLDDDDLLFDEEPLDKTPVSKVQKPRAPHSYLPSNTSTTSSTRSSSYAPPIVNKNHQTASEFTEQLNAAKKKNDAYDFPVEFLPEKKKPVPRIPSNKYGPSSTPKVPQSNSQAPASSNTGPVPGPPKPVATPKPFYEELPIDLPKPAPRPPRVPKQQAQQIQQSFPAASQNTPPPPPPSIVPVAKPNPYAPKVSPVVPMANVRAGPVPPVSALSSQHPQPHSMQPGIQPFPSVQQNMAPLGQGSTHLQPTVPGHGALQGLPQPPARKISNPQPINTNLPKATGSNSATSPYVPNAGPYAPTGHRRTHSRASSLVGVKGKEVNPYAPALPPVQQLGPNDQIPLSGIVAPPPNQGIALPPSGFVPPPVNSAPSAFAGVPAMTAPHGAGRPRGTSNSRPNIYAKSHAAQIAATQAAAPKVQNPAALLQRQFPIFSWSNSGNVAYLIPTMSSNPTYDTPIPINRPSIVVSSVTKSLKLSNSFASFPGPLSKASAKGKKKEVEKWLESNIAALGNNNDISKTDEILLNQVLLHFLHSGGEVQSKVFIENVCPLLNPSFDSSANTDSYNMNNKNVTPTAFRLDNNGYIILLGFLQAGKTEEALSFCMSKGDFAMSLLIANIIGKEKFEKVASDFARIIFPFQKSQSKVHHLMPILLKALSGASSSVIQDLISVPSEAEWAIQHWRDIVSSVIVSGSENSQSFCMEFGRFLSDSSQSIPSDICNILAGVRLSPPSTNPTFSTVGASTFSSAIYSEIYEYALLTSSIPHPMDPQHGYPHLFSVKVKHAQVLADYGLYIEAQKYCDYIGPILKSSRPQGSNTNNILWREFQDLAMRVSATNNQDSGWFGNKISKVNLDKMWGHLDKFIGGDEPKSKGEQGVFSKFSPSISRTTSTLDFTATGGLHNQPSSQIQAMQHYGGGQSNHQSAPNTSSDNNTFGYPTNGKLQENRSAPPLTRGHTVGNVPKYAPSMGHVSGPPDEYPSPQPISRGGFESNSRYAPSNVSSSSLPLNGQTENQINSTRKREKYAAGVQRNTVAESSFGYSNQEAQLSNSSVVMHPVGSGSTEVPTTTIPLIETPPAHYAQPFVEAAVPPTGADSSNLRYQQVTPQTFHPSMNKRPSVGSILSTENFGNPDAIRAQNHSPSVQSDISLDYPPEFKSTPSRKFGEFSTGSNLGSPERKRDLVDHIVAETINESPEPTVSQENIASLPAAPPQSAAPPVLAPPTLRNPTFTQQKRERFNPYAPGAQTSARSNQRKNKYGPPVGSSKNDSNFVPPAFPQADMFSYGGYQAGSEPEKAQEKKAEKEPESKQPENLKEDIKSNDVAQDTSEEPVSSNVDVSFESEYPNTNEAKPTAPMLRQFPATPEVKPDSMFNPYQRNELAPTNIPGFNNFGEFPVPGTPDYTTRANSVIGDNMGGGGFYSSRLSQSHQSAMYQQYEVEDDTVKEFIPVVEEDEDEDEDDRANREAERKRAQEEAEREAKKLEDEKRKATEEAEKRTKSKPEESQAAPGTPGKSGWFNWLGKDDGRPKAIRAKLGESNAFYYDEELKKWINKNVPREEQLRAAAPPPPPSMKKKTTPPNQSGTPSLDADARKSSGPPGPPGPPGPSGPSRTPGPPGPPGSTVSTTPGAPLSAAPSLTGTPTPGPNLVNAGLDDLLTLGAPSAGARKSKRGPKRGYVNVMNQ</sequence>
<keyword evidence="7" id="KW-0072">Autophagy</keyword>
<feature type="compositionally biased region" description="Basic residues" evidence="8">
    <location>
        <begin position="22"/>
        <end position="38"/>
    </location>
</feature>
<evidence type="ECO:0000256" key="7">
    <source>
        <dbReference type="RuleBase" id="RU364101"/>
    </source>
</evidence>
<feature type="compositionally biased region" description="Polar residues" evidence="8">
    <location>
        <begin position="1"/>
        <end position="15"/>
    </location>
</feature>
<feature type="compositionally biased region" description="Low complexity" evidence="8">
    <location>
        <begin position="1488"/>
        <end position="1499"/>
    </location>
</feature>
<evidence type="ECO:0000256" key="1">
    <source>
        <dbReference type="ARBA" id="ARBA00004397"/>
    </source>
</evidence>
<feature type="compositionally biased region" description="Low complexity" evidence="8">
    <location>
        <begin position="651"/>
        <end position="668"/>
    </location>
</feature>
<feature type="compositionally biased region" description="Polar residues" evidence="8">
    <location>
        <begin position="1810"/>
        <end position="1825"/>
    </location>
</feature>
<feature type="compositionally biased region" description="Basic and acidic residues" evidence="8">
    <location>
        <begin position="1949"/>
        <end position="1991"/>
    </location>
</feature>
<feature type="compositionally biased region" description="Basic and acidic residues" evidence="8">
    <location>
        <begin position="1781"/>
        <end position="1808"/>
    </location>
</feature>
<dbReference type="Gene3D" id="1.20.58.940">
    <property type="match status" value="1"/>
</dbReference>
<feature type="region of interest" description="Disordered" evidence="8">
    <location>
        <begin position="427"/>
        <end position="457"/>
    </location>
</feature>
<reference evidence="11 12" key="1">
    <citation type="submission" date="2024-01" db="EMBL/GenBank/DDBJ databases">
        <authorList>
            <consortium name="Genoscope - CEA"/>
            <person name="William W."/>
        </authorList>
    </citation>
    <scope>NUCLEOTIDE SEQUENCE [LARGE SCALE GENOMIC DNA]</scope>
    <source>
        <strain evidence="11 12">29B2s-10</strain>
    </source>
</reference>
<feature type="compositionally biased region" description="Pro residues" evidence="8">
    <location>
        <begin position="640"/>
        <end position="650"/>
    </location>
</feature>
<feature type="compositionally biased region" description="Pro residues" evidence="8">
    <location>
        <begin position="2084"/>
        <end position="2106"/>
    </location>
</feature>
<feature type="compositionally biased region" description="Polar residues" evidence="8">
    <location>
        <begin position="1411"/>
        <end position="1438"/>
    </location>
</feature>
<feature type="compositionally biased region" description="Polar residues" evidence="8">
    <location>
        <begin position="551"/>
        <end position="563"/>
    </location>
</feature>
<proteinExistence type="inferred from homology"/>
<feature type="region of interest" description="Disordered" evidence="8">
    <location>
        <begin position="577"/>
        <end position="682"/>
    </location>
</feature>
<dbReference type="CDD" id="cd09233">
    <property type="entry name" value="ACE1-Sec16-like"/>
    <property type="match status" value="1"/>
</dbReference>
<keyword evidence="7" id="KW-0472">Membrane</keyword>
<feature type="region of interest" description="Disordered" evidence="8">
    <location>
        <begin position="1697"/>
        <end position="1880"/>
    </location>
</feature>
<gene>
    <name evidence="11" type="primary">SEC16</name>
    <name evidence="11" type="ORF">CAAN4_E07536</name>
</gene>
<feature type="region of interest" description="Disordered" evidence="8">
    <location>
        <begin position="2044"/>
        <end position="2169"/>
    </location>
</feature>
<evidence type="ECO:0000313" key="12">
    <source>
        <dbReference type="Proteomes" id="UP001497600"/>
    </source>
</evidence>
<dbReference type="Gene3D" id="6.20.50.30">
    <property type="match status" value="1"/>
</dbReference>
<evidence type="ECO:0000256" key="3">
    <source>
        <dbReference type="ARBA" id="ARBA00022448"/>
    </source>
</evidence>
<dbReference type="PANTHER" id="PTHR13402">
    <property type="entry name" value="RGPR-RELATED"/>
    <property type="match status" value="1"/>
</dbReference>
<keyword evidence="5 7" id="KW-0931">ER-Golgi transport</keyword>
<dbReference type="Pfam" id="PF12931">
    <property type="entry name" value="TPR_Sec16"/>
    <property type="match status" value="1"/>
</dbReference>
<feature type="compositionally biased region" description="Basic and acidic residues" evidence="8">
    <location>
        <begin position="109"/>
        <end position="119"/>
    </location>
</feature>
<dbReference type="InterPro" id="IPR024298">
    <property type="entry name" value="Sec16_Sec23-bd"/>
</dbReference>
<name>A0ABP0EFG3_9ASCO</name>
<feature type="compositionally biased region" description="Polar residues" evidence="8">
    <location>
        <begin position="90"/>
        <end position="108"/>
    </location>
</feature>
<evidence type="ECO:0000256" key="5">
    <source>
        <dbReference type="ARBA" id="ARBA00022892"/>
    </source>
</evidence>
<feature type="compositionally biased region" description="Low complexity" evidence="8">
    <location>
        <begin position="531"/>
        <end position="543"/>
    </location>
</feature>
<organism evidence="11 12">
    <name type="scientific">[Candida] anglica</name>
    <dbReference type="NCBI Taxonomy" id="148631"/>
    <lineage>
        <taxon>Eukaryota</taxon>
        <taxon>Fungi</taxon>
        <taxon>Dikarya</taxon>
        <taxon>Ascomycota</taxon>
        <taxon>Saccharomycotina</taxon>
        <taxon>Pichiomycetes</taxon>
        <taxon>Debaryomycetaceae</taxon>
        <taxon>Kurtzmaniella</taxon>
    </lineage>
</organism>
<dbReference type="Pfam" id="PF12932">
    <property type="entry name" value="Sec16"/>
    <property type="match status" value="1"/>
</dbReference>